<keyword evidence="2" id="KW-1133">Transmembrane helix</keyword>
<name>A0A7M5WT35_9CNID</name>
<feature type="compositionally biased region" description="Pro residues" evidence="1">
    <location>
        <begin position="170"/>
        <end position="184"/>
    </location>
</feature>
<dbReference type="AlphaFoldDB" id="A0A7M5WT35"/>
<dbReference type="EnsemblMetazoa" id="CLYHEMT012713.1">
    <property type="protein sequence ID" value="CLYHEMP012713.1"/>
    <property type="gene ID" value="CLYHEMG012713"/>
</dbReference>
<evidence type="ECO:0000256" key="1">
    <source>
        <dbReference type="SAM" id="MobiDB-lite"/>
    </source>
</evidence>
<keyword evidence="2" id="KW-0812">Transmembrane</keyword>
<feature type="compositionally biased region" description="Polar residues" evidence="1">
    <location>
        <begin position="537"/>
        <end position="553"/>
    </location>
</feature>
<evidence type="ECO:0000256" key="2">
    <source>
        <dbReference type="SAM" id="Phobius"/>
    </source>
</evidence>
<feature type="region of interest" description="Disordered" evidence="1">
    <location>
        <begin position="162"/>
        <end position="276"/>
    </location>
</feature>
<evidence type="ECO:0000313" key="4">
    <source>
        <dbReference type="Proteomes" id="UP000594262"/>
    </source>
</evidence>
<keyword evidence="2" id="KW-0472">Membrane</keyword>
<dbReference type="InterPro" id="IPR008160">
    <property type="entry name" value="Collagen"/>
</dbReference>
<proteinExistence type="predicted"/>
<dbReference type="GO" id="GO:0005615">
    <property type="term" value="C:extracellular space"/>
    <property type="evidence" value="ECO:0007669"/>
    <property type="project" value="TreeGrafter"/>
</dbReference>
<protein>
    <recommendedName>
        <fullName evidence="5">Collagen protein</fullName>
    </recommendedName>
</protein>
<feature type="region of interest" description="Disordered" evidence="1">
    <location>
        <begin position="112"/>
        <end position="136"/>
    </location>
</feature>
<organism evidence="3 4">
    <name type="scientific">Clytia hemisphaerica</name>
    <dbReference type="NCBI Taxonomy" id="252671"/>
    <lineage>
        <taxon>Eukaryota</taxon>
        <taxon>Metazoa</taxon>
        <taxon>Cnidaria</taxon>
        <taxon>Hydrozoa</taxon>
        <taxon>Hydroidolina</taxon>
        <taxon>Leptothecata</taxon>
        <taxon>Obeliida</taxon>
        <taxon>Clytiidae</taxon>
        <taxon>Clytia</taxon>
    </lineage>
</organism>
<sequence>MSHGKEDNSNDDKPTSTRRTILYCVFAVFVLTTFSTGLYYCVEMMKTLQDDQLKLEERVFDLEKQNKDVYNLMLLMTKSMQNITLKVRQTAENLNSDTYRTHPDNHRTLRERRNINNAPQAIPKGRNENSPQENELQRTIHSFRREMFSLNDRLRALLRYNDKTDVTGPPGNPGLPGKPGPPGLPGNNGRDGYHGTRGEIGSQGPEGKQGPLGPPGKDGLNGINGIPGLPGYKGQKGEKGSSGRNGRDGNNGLPGPMGPTGQNGRQGVRGSKGEPGECGPCYFNFPRAAETIRDEEREQIQPHVTYTKWGSSNCPVANKLLYSGHIGMSKYRQPNGEYTGSNVVCVPVNSKRRITKRQIFADLNNEAYSYFLKPRVDKPTKKWESVNKTTEQSEPILKFEKTNRTTEGSFVDDGKRETTTNETNNESITTKEIEGPTESQTKSSVSNQDILGGEKTTGQSLSTSKAIGSKISVHSPTRSQTTRTRRETAAPTESHRKTTTTSTRETTTASKDTPTRKETSPTAKQQSSSPSRGQGQTNTGNPSPSRQQTTNDNEYNEEPKYIPKYAGMIGTRKYIPCAVCDVEEQSEQIMIPAQTSCPPEYEVQYQGYLMNYHHGTQAANIICVNDQALGISPSSDAGIRKIVSKYLSHIVVDCTTFPCPPLNHAELLKCVVCSK</sequence>
<dbReference type="OrthoDB" id="6022730at2759"/>
<dbReference type="RefSeq" id="XP_066913088.1">
    <property type="nucleotide sequence ID" value="XM_067056987.1"/>
</dbReference>
<feature type="compositionally biased region" description="Low complexity" evidence="1">
    <location>
        <begin position="525"/>
        <end position="536"/>
    </location>
</feature>
<dbReference type="PANTHER" id="PTHR24024">
    <property type="entry name" value="PULMONARY SURFACTANT-ASSOCIATED PROTEIN A"/>
    <property type="match status" value="1"/>
</dbReference>
<dbReference type="GeneID" id="136800352"/>
<dbReference type="InterPro" id="IPR051077">
    <property type="entry name" value="Ca-dependent_lectin"/>
</dbReference>
<dbReference type="Pfam" id="PF01391">
    <property type="entry name" value="Collagen"/>
    <property type="match status" value="1"/>
</dbReference>
<feature type="transmembrane region" description="Helical" evidence="2">
    <location>
        <begin position="21"/>
        <end position="40"/>
    </location>
</feature>
<feature type="compositionally biased region" description="Low complexity" evidence="1">
    <location>
        <begin position="499"/>
        <end position="512"/>
    </location>
</feature>
<feature type="region of interest" description="Disordered" evidence="1">
    <location>
        <begin position="380"/>
        <end position="559"/>
    </location>
</feature>
<dbReference type="PANTHER" id="PTHR24024:SF18">
    <property type="entry name" value="SHORT-CHAIN COLLAGEN C4-LIKE"/>
    <property type="match status" value="1"/>
</dbReference>
<reference evidence="3" key="1">
    <citation type="submission" date="2021-01" db="UniProtKB">
        <authorList>
            <consortium name="EnsemblMetazoa"/>
        </authorList>
    </citation>
    <scope>IDENTIFICATION</scope>
</reference>
<feature type="compositionally biased region" description="Basic and acidic residues" evidence="1">
    <location>
        <begin position="484"/>
        <end position="496"/>
    </location>
</feature>
<feature type="compositionally biased region" description="Polar residues" evidence="1">
    <location>
        <begin position="456"/>
        <end position="466"/>
    </location>
</feature>
<accession>A0A7M5WT35</accession>
<keyword evidence="4" id="KW-1185">Reference proteome</keyword>
<feature type="compositionally biased region" description="Basic and acidic residues" evidence="1">
    <location>
        <begin position="235"/>
        <end position="247"/>
    </location>
</feature>
<evidence type="ECO:0000313" key="3">
    <source>
        <dbReference type="EnsemblMetazoa" id="CLYHEMP012713.1"/>
    </source>
</evidence>
<feature type="compositionally biased region" description="Polar residues" evidence="1">
    <location>
        <begin position="437"/>
        <end position="449"/>
    </location>
</feature>
<evidence type="ECO:0008006" key="5">
    <source>
        <dbReference type="Google" id="ProtNLM"/>
    </source>
</evidence>
<dbReference type="Proteomes" id="UP000594262">
    <property type="component" value="Unplaced"/>
</dbReference>